<evidence type="ECO:0000313" key="3">
    <source>
        <dbReference type="Proteomes" id="UP000071392"/>
    </source>
</evidence>
<reference evidence="2 3" key="1">
    <citation type="submission" date="2016-02" db="EMBL/GenBank/DDBJ databases">
        <authorList>
            <person name="Wen L."/>
            <person name="He K."/>
            <person name="Yang H."/>
        </authorList>
    </citation>
    <scope>NUCLEOTIDE SEQUENCE [LARGE SCALE GENOMIC DNA]</scope>
    <source>
        <strain evidence="2 3">CV41</strain>
    </source>
</reference>
<dbReference type="AlphaFoldDB" id="A0A139SL13"/>
<gene>
    <name evidence="2" type="ORF">AXK12_05930</name>
</gene>
<protein>
    <submittedName>
        <fullName evidence="2">Uncharacterized protein</fullName>
    </submittedName>
</protein>
<dbReference type="EMBL" id="LSZP01000044">
    <property type="protein sequence ID" value="KXU35236.1"/>
    <property type="molecule type" value="Genomic_DNA"/>
</dbReference>
<organism evidence="2 3">
    <name type="scientific">Cephaloticoccus capnophilus</name>
    <dbReference type="NCBI Taxonomy" id="1548208"/>
    <lineage>
        <taxon>Bacteria</taxon>
        <taxon>Pseudomonadati</taxon>
        <taxon>Verrucomicrobiota</taxon>
        <taxon>Opitutia</taxon>
        <taxon>Opitutales</taxon>
        <taxon>Opitutaceae</taxon>
        <taxon>Cephaloticoccus</taxon>
    </lineage>
</organism>
<feature type="region of interest" description="Disordered" evidence="1">
    <location>
        <begin position="91"/>
        <end position="117"/>
    </location>
</feature>
<evidence type="ECO:0000256" key="1">
    <source>
        <dbReference type="SAM" id="MobiDB-lite"/>
    </source>
</evidence>
<comment type="caution">
    <text evidence="2">The sequence shown here is derived from an EMBL/GenBank/DDBJ whole genome shotgun (WGS) entry which is preliminary data.</text>
</comment>
<evidence type="ECO:0000313" key="2">
    <source>
        <dbReference type="EMBL" id="KXU35236.1"/>
    </source>
</evidence>
<sequence>MKHFKNAGVQVRKSPHLPLTSKKEILPMKTKTPPLFALAAAALLVASPRAAVAGGEGVAAVAGLIGGMIIGSHIGSTHTHTTETVVVERTTGTASEQAAPETTTTTTTVTRNGVPGHWEERPVQTWMPARWITTYDHYGFPVRRYVPGYYQTHVERVWVSGVATVGYGPGIFEPTVVVAPAPIIVAPRPYYYNSGYYGNHYRPHYPVVRPLPARHYTPHYPVRPTAPRHYAPNYRSNHAPSYKANHVRGRVNSGSGGLRPKFH</sequence>
<feature type="region of interest" description="Disordered" evidence="1">
    <location>
        <begin position="227"/>
        <end position="263"/>
    </location>
</feature>
<name>A0A139SL13_9BACT</name>
<proteinExistence type="predicted"/>
<dbReference type="Proteomes" id="UP000071392">
    <property type="component" value="Unassembled WGS sequence"/>
</dbReference>
<keyword evidence="3" id="KW-1185">Reference proteome</keyword>
<accession>A0A139SL13</accession>